<reference evidence="3 4" key="1">
    <citation type="submission" date="2020-10" db="EMBL/GenBank/DDBJ databases">
        <authorList>
            <person name="Klimov P.B."/>
            <person name="Dyachkov S.M."/>
            <person name="Chetverikov P.E."/>
        </authorList>
    </citation>
    <scope>NUCLEOTIDE SEQUENCE [LARGE SCALE GENOMIC DNA]</scope>
    <source>
        <strain evidence="3">BMOC 18-1129-001#AD2665</strain>
        <tissue evidence="3">Entire mites</tissue>
    </source>
</reference>
<dbReference type="Gene3D" id="3.40.50.1820">
    <property type="entry name" value="alpha/beta hydrolase"/>
    <property type="match status" value="1"/>
</dbReference>
<comment type="caution">
    <text evidence="3">The sequence shown here is derived from an EMBL/GenBank/DDBJ whole genome shotgun (WGS) entry which is preliminary data.</text>
</comment>
<proteinExistence type="predicted"/>
<accession>A0ABQ7SBE1</accession>
<feature type="transmembrane region" description="Helical" evidence="1">
    <location>
        <begin position="12"/>
        <end position="35"/>
    </location>
</feature>
<feature type="domain" description="Partial AB-hydrolase lipase" evidence="2">
    <location>
        <begin position="72"/>
        <end position="127"/>
    </location>
</feature>
<dbReference type="Pfam" id="PF04083">
    <property type="entry name" value="Abhydro_lipase"/>
    <property type="match status" value="1"/>
</dbReference>
<keyword evidence="4" id="KW-1185">Reference proteome</keyword>
<evidence type="ECO:0000313" key="3">
    <source>
        <dbReference type="EMBL" id="KAG9510711.1"/>
    </source>
</evidence>
<dbReference type="SUPFAM" id="SSF53474">
    <property type="entry name" value="alpha/beta-Hydrolases"/>
    <property type="match status" value="1"/>
</dbReference>
<dbReference type="PANTHER" id="PTHR11005">
    <property type="entry name" value="LYSOSOMAL ACID LIPASE-RELATED"/>
    <property type="match status" value="1"/>
</dbReference>
<evidence type="ECO:0000259" key="2">
    <source>
        <dbReference type="Pfam" id="PF04083"/>
    </source>
</evidence>
<keyword evidence="1" id="KW-0812">Transmembrane</keyword>
<organism evidence="3 4">
    <name type="scientific">Fragariocoptes setiger</name>
    <dbReference type="NCBI Taxonomy" id="1670756"/>
    <lineage>
        <taxon>Eukaryota</taxon>
        <taxon>Metazoa</taxon>
        <taxon>Ecdysozoa</taxon>
        <taxon>Arthropoda</taxon>
        <taxon>Chelicerata</taxon>
        <taxon>Arachnida</taxon>
        <taxon>Acari</taxon>
        <taxon>Acariformes</taxon>
        <taxon>Trombidiformes</taxon>
        <taxon>Prostigmata</taxon>
        <taxon>Eupodina</taxon>
        <taxon>Eriophyoidea</taxon>
        <taxon>Phytoptidae</taxon>
        <taxon>Fragariocoptes</taxon>
    </lineage>
</organism>
<gene>
    <name evidence="3" type="primary">Lipk</name>
    <name evidence="3" type="ORF">GZH46_00733</name>
</gene>
<sequence length="473" mass="52085">MTSEDKPPTTKFENVASLMISCLGLLLIVTTVNLACASCQLNSTRVTEIADQLETLAPIDDPSLVAASPQSLLARAGFKYEVYNITTDDGYILQLIHIINPLVSRNNLRRLPVLMQCPLLVTSGIFLAPSLDETQPVAYPSNNQPLSDNPREWTSSNRSLALFLANNGFDMWLGCNRGCDANNMGLDETKASPRARANYYSYSIDDFARFDLSANVDGVLNKTGAKKLLQVGFSQGTLISFMRLATTDIANDTFSSKIHTFVAMAPVAGRMSLSPLQLPLRAVVAAIYPVLYPIFLNNPVLTPELSRLVITVTLSLYENLPGGEAIIQLIGSLLGGPSLNMQFDRVIVGQVPLNGHGNQLAHFAQLIMINQAAKFDYGPIENLQRYNNSLVTPKYDFTKIRLNQSIALFAGTNDALAPLDNVGYLRSVLQNNVFYQKTIEGYNHFDFSIARDNYQQVNKPILDLLIDRLAKVQ</sequence>
<protein>
    <submittedName>
        <fullName evidence="3">Lipase member K</fullName>
    </submittedName>
</protein>
<name>A0ABQ7SBE1_9ACAR</name>
<dbReference type="EMBL" id="JAIFTH010000089">
    <property type="protein sequence ID" value="KAG9510711.1"/>
    <property type="molecule type" value="Genomic_DNA"/>
</dbReference>
<evidence type="ECO:0000256" key="1">
    <source>
        <dbReference type="SAM" id="Phobius"/>
    </source>
</evidence>
<dbReference type="InterPro" id="IPR029058">
    <property type="entry name" value="AB_hydrolase_fold"/>
</dbReference>
<dbReference type="InterPro" id="IPR006693">
    <property type="entry name" value="AB_hydrolase_lipase"/>
</dbReference>
<evidence type="ECO:0000313" key="4">
    <source>
        <dbReference type="Proteomes" id="UP000825002"/>
    </source>
</evidence>
<keyword evidence="1" id="KW-0472">Membrane</keyword>
<keyword evidence="1" id="KW-1133">Transmembrane helix</keyword>
<dbReference type="Proteomes" id="UP000825002">
    <property type="component" value="Unassembled WGS sequence"/>
</dbReference>